<dbReference type="RefSeq" id="WP_144888453.1">
    <property type="nucleotide sequence ID" value="NZ_VLLE01000007.1"/>
</dbReference>
<keyword evidence="1" id="KW-0812">Transmembrane</keyword>
<keyword evidence="1" id="KW-1133">Transmembrane helix</keyword>
<reference evidence="2 3" key="1">
    <citation type="journal article" date="2015" name="Stand. Genomic Sci.">
        <title>Genomic Encyclopedia of Bacterial and Archaeal Type Strains, Phase III: the genomes of soil and plant-associated and newly described type strains.</title>
        <authorList>
            <person name="Whitman W.B."/>
            <person name="Woyke T."/>
            <person name="Klenk H.P."/>
            <person name="Zhou Y."/>
            <person name="Lilburn T.G."/>
            <person name="Beck B.J."/>
            <person name="De Vos P."/>
            <person name="Vandamme P."/>
            <person name="Eisen J.A."/>
            <person name="Garrity G."/>
            <person name="Hugenholtz P."/>
            <person name="Kyrpides N.C."/>
        </authorList>
    </citation>
    <scope>NUCLEOTIDE SEQUENCE [LARGE SCALE GENOMIC DNA]</scope>
    <source>
        <strain evidence="2 3">CGMCC 1.7271</strain>
    </source>
</reference>
<organism evidence="2 3">
    <name type="scientific">Lacibacter cauensis</name>
    <dbReference type="NCBI Taxonomy" id="510947"/>
    <lineage>
        <taxon>Bacteria</taxon>
        <taxon>Pseudomonadati</taxon>
        <taxon>Bacteroidota</taxon>
        <taxon>Chitinophagia</taxon>
        <taxon>Chitinophagales</taxon>
        <taxon>Chitinophagaceae</taxon>
        <taxon>Lacibacter</taxon>
    </lineage>
</organism>
<evidence type="ECO:0000313" key="2">
    <source>
        <dbReference type="EMBL" id="TWI78298.1"/>
    </source>
</evidence>
<dbReference type="Pfam" id="PF20420">
    <property type="entry name" value="DUF6702"/>
    <property type="match status" value="1"/>
</dbReference>
<keyword evidence="1" id="KW-0472">Membrane</keyword>
<dbReference type="InterPro" id="IPR046525">
    <property type="entry name" value="DUF6702"/>
</dbReference>
<name>A0A562SAJ7_9BACT</name>
<keyword evidence="3" id="KW-1185">Reference proteome</keyword>
<dbReference type="Proteomes" id="UP000316167">
    <property type="component" value="Unassembled WGS sequence"/>
</dbReference>
<sequence>MVAVLYKRLGEGKPVVVSRKSSVVNRRWSIVRRLCLLLAIGLWLTAFSLHPYYMSVTELEYKPAEKEVQVACKIFTDDLEEALKREFNKKVDIVNAAQKKENEQLLQRYLQKHLKLQLDNKAVALDFFGFEEEGEAIWIYLLAKNTAAFKSATVFNDVLYSYREDQLNIIHFKNKGERKSYRLNYPNNQVSFSW</sequence>
<dbReference type="EMBL" id="VLLE01000007">
    <property type="protein sequence ID" value="TWI78298.1"/>
    <property type="molecule type" value="Genomic_DNA"/>
</dbReference>
<proteinExistence type="predicted"/>
<protein>
    <submittedName>
        <fullName evidence="2">Uncharacterized protein</fullName>
    </submittedName>
</protein>
<dbReference type="AlphaFoldDB" id="A0A562SAJ7"/>
<accession>A0A562SAJ7</accession>
<evidence type="ECO:0000256" key="1">
    <source>
        <dbReference type="SAM" id="Phobius"/>
    </source>
</evidence>
<feature type="transmembrane region" description="Helical" evidence="1">
    <location>
        <begin position="34"/>
        <end position="53"/>
    </location>
</feature>
<dbReference type="OrthoDB" id="5735516at2"/>
<gene>
    <name evidence="2" type="ORF">IQ13_3980</name>
</gene>
<evidence type="ECO:0000313" key="3">
    <source>
        <dbReference type="Proteomes" id="UP000316167"/>
    </source>
</evidence>
<comment type="caution">
    <text evidence="2">The sequence shown here is derived from an EMBL/GenBank/DDBJ whole genome shotgun (WGS) entry which is preliminary data.</text>
</comment>